<feature type="region of interest" description="Disordered" evidence="1">
    <location>
        <begin position="1"/>
        <end position="20"/>
    </location>
</feature>
<dbReference type="InterPro" id="IPR021296">
    <property type="entry name" value="DUF2868"/>
</dbReference>
<accession>A0A4P7BXZ3</accession>
<sequence>MITNANRPNPPHSAEEGTSLVRPNLDRRLLAEAVRFHEEAQGPSLNEDQADTVGRKTGGNLEQRIIARAQSLSIAPSLQEALHQLHSAFALATVIGLVLAIFAGATTARMALGSETEGPVNFFWVLGSILGVNTIALIAWITLIFIQPGITTTGSLGAAAFALGRRLNYWLHKGPPHVAAAQAVGSVYARSPIGRWTLSAVSHAIWLAFLVSSLVLAIFLLSIKEYSFAWETTILSDRTYVALTRTLASVPEALGFTTPDTDQIVASHWTGTGDFSPEAREAWSGLLAGSIIAYGILPRALLLLLSLLLRWQAGRHFRLDTSRPGYSRLRNRLMPVSRTIGIIDTEETPETAYGEETLKDEALLAQTTGPIAILGLEIDPPQSDWPPPLEGIDWLDLGFVDDRSQRHHALERILSALQKPRLIVVVCSLTATPDRGTRAFVHELQHTSHLPVIIVLTEGQHLRNRGDGKQVAQRLADWRQIAAEAKVKNERVMEVDLDHLTDVSRTKLAKRLGIKPSTLVTQRRVEKAFAVILEHLNHWTQEPNASEQAELHRQIAQLYRGERQSWQALLQTKAQEGGNQVAQLQTSASRMMDLLPDRLRRSSKWLAAGALTGAMGCVAASTLVTPAAIAALPAWVGLGAAISAALQPLMPKRENVIAPERIDLTEAVNSAALFAIVLELQGRDEATITRIIDQVAIENEPPPIANPAAARTWLDTLRQRLDLALARERGA</sequence>
<feature type="transmembrane region" description="Helical" evidence="2">
    <location>
        <begin position="204"/>
        <end position="223"/>
    </location>
</feature>
<dbReference type="Proteomes" id="UP000294325">
    <property type="component" value="Chromosome"/>
</dbReference>
<dbReference type="EMBL" id="CP038033">
    <property type="protein sequence ID" value="QBQ54079.1"/>
    <property type="molecule type" value="Genomic_DNA"/>
</dbReference>
<name>A0A4P7BXZ3_9GAMM</name>
<gene>
    <name evidence="3" type="ORF">E3U44_05845</name>
</gene>
<dbReference type="OrthoDB" id="6210861at2"/>
<dbReference type="Pfam" id="PF11067">
    <property type="entry name" value="DUF2868"/>
    <property type="match status" value="1"/>
</dbReference>
<reference evidence="3 4" key="1">
    <citation type="submission" date="2019-03" db="EMBL/GenBank/DDBJ databases">
        <title>The genome sequence of Nitrosococcus wardiae strain D1FHST reveals the archetypal metabolic capacity of ammonia-oxidizing Gammaproteobacteria.</title>
        <authorList>
            <person name="Wang L."/>
            <person name="Lim C.K."/>
            <person name="Hanson T.E."/>
            <person name="Dang H."/>
            <person name="Klotz M.G."/>
        </authorList>
    </citation>
    <scope>NUCLEOTIDE SEQUENCE [LARGE SCALE GENOMIC DNA]</scope>
    <source>
        <strain evidence="3 4">D1FHS</strain>
    </source>
</reference>
<feature type="transmembrane region" description="Helical" evidence="2">
    <location>
        <begin position="122"/>
        <end position="146"/>
    </location>
</feature>
<evidence type="ECO:0000313" key="3">
    <source>
        <dbReference type="EMBL" id="QBQ54079.1"/>
    </source>
</evidence>
<feature type="transmembrane region" description="Helical" evidence="2">
    <location>
        <begin position="605"/>
        <end position="623"/>
    </location>
</feature>
<dbReference type="AlphaFoldDB" id="A0A4P7BXZ3"/>
<evidence type="ECO:0000256" key="2">
    <source>
        <dbReference type="SAM" id="Phobius"/>
    </source>
</evidence>
<evidence type="ECO:0000313" key="4">
    <source>
        <dbReference type="Proteomes" id="UP000294325"/>
    </source>
</evidence>
<keyword evidence="2" id="KW-0472">Membrane</keyword>
<dbReference type="KEGG" id="nwr:E3U44_05845"/>
<organism evidence="3 4">
    <name type="scientific">Nitrosococcus wardiae</name>
    <dbReference type="NCBI Taxonomy" id="1814290"/>
    <lineage>
        <taxon>Bacteria</taxon>
        <taxon>Pseudomonadati</taxon>
        <taxon>Pseudomonadota</taxon>
        <taxon>Gammaproteobacteria</taxon>
        <taxon>Chromatiales</taxon>
        <taxon>Chromatiaceae</taxon>
        <taxon>Nitrosococcus</taxon>
    </lineage>
</organism>
<evidence type="ECO:0000256" key="1">
    <source>
        <dbReference type="SAM" id="MobiDB-lite"/>
    </source>
</evidence>
<keyword evidence="2" id="KW-1133">Transmembrane helix</keyword>
<protein>
    <submittedName>
        <fullName evidence="3">DUF2868 domain-containing protein</fullName>
    </submittedName>
</protein>
<keyword evidence="2" id="KW-0812">Transmembrane</keyword>
<keyword evidence="4" id="KW-1185">Reference proteome</keyword>
<proteinExistence type="predicted"/>
<feature type="transmembrane region" description="Helical" evidence="2">
    <location>
        <begin position="286"/>
        <end position="309"/>
    </location>
</feature>
<feature type="transmembrane region" description="Helical" evidence="2">
    <location>
        <begin position="88"/>
        <end position="110"/>
    </location>
</feature>